<gene>
    <name evidence="3" type="ordered locus">SpiBuddy_2012</name>
</gene>
<dbReference type="Pfam" id="PF11999">
    <property type="entry name" value="Ice_binding"/>
    <property type="match status" value="1"/>
</dbReference>
<keyword evidence="2" id="KW-0732">Signal</keyword>
<evidence type="ECO:0000313" key="3">
    <source>
        <dbReference type="EMBL" id="ADY13834.1"/>
    </source>
</evidence>
<dbReference type="OrthoDB" id="2082707at2"/>
<comment type="similarity">
    <text evidence="1">Belongs to the ice-binding protein family.</text>
</comment>
<dbReference type="Proteomes" id="UP000008466">
    <property type="component" value="Chromosome"/>
</dbReference>
<dbReference type="AlphaFoldDB" id="F0RTW3"/>
<protein>
    <recommendedName>
        <fullName evidence="5">DUF3494 domain-containing protein</fullName>
    </recommendedName>
</protein>
<dbReference type="EMBL" id="CP002541">
    <property type="protein sequence ID" value="ADY13834.1"/>
    <property type="molecule type" value="Genomic_DNA"/>
</dbReference>
<dbReference type="eggNOG" id="COG3420">
    <property type="taxonomic scope" value="Bacteria"/>
</dbReference>
<evidence type="ECO:0000256" key="1">
    <source>
        <dbReference type="ARBA" id="ARBA00005445"/>
    </source>
</evidence>
<evidence type="ECO:0000313" key="4">
    <source>
        <dbReference type="Proteomes" id="UP000008466"/>
    </source>
</evidence>
<dbReference type="STRING" id="158189.SpiBuddy_2012"/>
<evidence type="ECO:0000256" key="2">
    <source>
        <dbReference type="ARBA" id="ARBA00022729"/>
    </source>
</evidence>
<dbReference type="InterPro" id="IPR021884">
    <property type="entry name" value="Ice-bd_prot"/>
</dbReference>
<keyword evidence="4" id="KW-1185">Reference proteome</keyword>
<reference evidence="4" key="1">
    <citation type="submission" date="2011-02" db="EMBL/GenBank/DDBJ databases">
        <title>Complete sequence of Spirochaeta sp. Buddy.</title>
        <authorList>
            <person name="Lucas S."/>
            <person name="Copeland A."/>
            <person name="Lapidus A."/>
            <person name="Cheng J.-F."/>
            <person name="Goodwin L."/>
            <person name="Pitluck S."/>
            <person name="Zeytun A."/>
            <person name="Detter J.C."/>
            <person name="Han C."/>
            <person name="Tapia R."/>
            <person name="Land M."/>
            <person name="Hauser L."/>
            <person name="Kyrpides N."/>
            <person name="Ivanova N."/>
            <person name="Mikhailova N."/>
            <person name="Pagani I."/>
            <person name="Ritalahti K.M."/>
            <person name="Loeffler F.E."/>
            <person name="Woyke T."/>
        </authorList>
    </citation>
    <scope>NUCLEOTIDE SEQUENCE [LARGE SCALE GENOMIC DNA]</scope>
    <source>
        <strain evidence="4">ATCC BAA-1886 / DSM 22777 / Buddy</strain>
    </source>
</reference>
<sequence>MKKFTSMVVSLLLILLVALTFTNCNMNNAPIPKSSLTISFTPDAESRTLKPDTLNLAVSTYDLSGIGPNGAVFSITGITATSYTMENLVPGQWSVTAKGKNIDGIVIVQSAATLITLNSENNSLPLSLLPISGTGTFDLDLSWPTDMIGTPSITATLTPDIGTVIDLTFAITGTTASMTPLSLERGYYTLSVKLTDASVDPYLVWSKVETVLVFVNATTSESWTLVAADMNAPTPQNLGLLLTVDTKSPIEMALSDVLAVLAYDTSMTVTASGTPAPDSWKWYLDGDVMLGETTSTVTIGIGLAEKTLHTLTVIGWIGDVAGSTDATFRIGDAPIIIDPIDLLTAGSYVILAQSAVSGNAGTFVTGDIGVSPVTSAAITGFALVLDPILGAFSTSTLVDGSVYASDYAEPTTANLTQAVLDADAAYEQANSRVEATVVDDLIGEIGGMTLAPGMYAWTSAVSISTNLTLNGPASGVWIFQIDGSLTQAANIEVLLLGGALPQNIFWQVGGGVGLGAGAHLEGVVLSGTGIALGAGASVDGRLFAKTAVTLDTSMVTEPLL</sequence>
<dbReference type="HOGENOM" id="CLU_022173_0_0_12"/>
<dbReference type="RefSeq" id="WP_013607683.1">
    <property type="nucleotide sequence ID" value="NC_015152.1"/>
</dbReference>
<organism evidence="3 4">
    <name type="scientific">Sphaerochaeta globosa (strain ATCC BAA-1886 / DSM 22777 / Buddy)</name>
    <name type="common">Spirochaeta sp. (strain Buddy)</name>
    <dbReference type="NCBI Taxonomy" id="158189"/>
    <lineage>
        <taxon>Bacteria</taxon>
        <taxon>Pseudomonadati</taxon>
        <taxon>Spirochaetota</taxon>
        <taxon>Spirochaetia</taxon>
        <taxon>Spirochaetales</taxon>
        <taxon>Sphaerochaetaceae</taxon>
        <taxon>Sphaerochaeta</taxon>
    </lineage>
</organism>
<name>F0RTW3_SPHGB</name>
<proteinExistence type="inferred from homology"/>
<evidence type="ECO:0008006" key="5">
    <source>
        <dbReference type="Google" id="ProtNLM"/>
    </source>
</evidence>
<accession>F0RTW3</accession>
<dbReference type="KEGG" id="sbu:SpiBuddy_2012"/>